<name>A0A0F9HSW8_9ZZZZ</name>
<evidence type="ECO:0000256" key="1">
    <source>
        <dbReference type="SAM" id="MobiDB-lite"/>
    </source>
</evidence>
<accession>A0A0F9HSW8</accession>
<sequence>TQITVGQETYTLCYDLNACALVMDQLGLSRFEELAERTQDAGMGLSDIRYIIWAGLQRHHPELTVNEVGAIEWDLVEVGSILAEAFQRGLLRESPPDIEKKVTRQKKTGTGKRHKSERTKQESQARTSSGN</sequence>
<proteinExistence type="predicted"/>
<organism evidence="2">
    <name type="scientific">marine sediment metagenome</name>
    <dbReference type="NCBI Taxonomy" id="412755"/>
    <lineage>
        <taxon>unclassified sequences</taxon>
        <taxon>metagenomes</taxon>
        <taxon>ecological metagenomes</taxon>
    </lineage>
</organism>
<comment type="caution">
    <text evidence="2">The sequence shown here is derived from an EMBL/GenBank/DDBJ whole genome shotgun (WGS) entry which is preliminary data.</text>
</comment>
<feature type="compositionally biased region" description="Basic residues" evidence="1">
    <location>
        <begin position="103"/>
        <end position="117"/>
    </location>
</feature>
<feature type="region of interest" description="Disordered" evidence="1">
    <location>
        <begin position="94"/>
        <end position="131"/>
    </location>
</feature>
<evidence type="ECO:0000313" key="2">
    <source>
        <dbReference type="EMBL" id="KKM18217.1"/>
    </source>
</evidence>
<protein>
    <submittedName>
        <fullName evidence="2">Uncharacterized protein</fullName>
    </submittedName>
</protein>
<dbReference type="AlphaFoldDB" id="A0A0F9HSW8"/>
<gene>
    <name evidence="2" type="ORF">LCGC14_1667930</name>
</gene>
<dbReference type="EMBL" id="LAZR01014269">
    <property type="protein sequence ID" value="KKM18217.1"/>
    <property type="molecule type" value="Genomic_DNA"/>
</dbReference>
<feature type="non-terminal residue" evidence="2">
    <location>
        <position position="1"/>
    </location>
</feature>
<reference evidence="2" key="1">
    <citation type="journal article" date="2015" name="Nature">
        <title>Complex archaea that bridge the gap between prokaryotes and eukaryotes.</title>
        <authorList>
            <person name="Spang A."/>
            <person name="Saw J.H."/>
            <person name="Jorgensen S.L."/>
            <person name="Zaremba-Niedzwiedzka K."/>
            <person name="Martijn J."/>
            <person name="Lind A.E."/>
            <person name="van Eijk R."/>
            <person name="Schleper C."/>
            <person name="Guy L."/>
            <person name="Ettema T.J."/>
        </authorList>
    </citation>
    <scope>NUCLEOTIDE SEQUENCE</scope>
</reference>